<feature type="region of interest" description="Disordered" evidence="1">
    <location>
        <begin position="461"/>
        <end position="482"/>
    </location>
</feature>
<evidence type="ECO:0000259" key="2">
    <source>
        <dbReference type="Pfam" id="PF00651"/>
    </source>
</evidence>
<dbReference type="Gene3D" id="3.30.710.10">
    <property type="entry name" value="Potassium Channel Kv1.1, Chain A"/>
    <property type="match status" value="1"/>
</dbReference>
<feature type="compositionally biased region" description="Polar residues" evidence="1">
    <location>
        <begin position="37"/>
        <end position="48"/>
    </location>
</feature>
<dbReference type="HOGENOM" id="CLU_460776_0_0_1"/>
<dbReference type="SUPFAM" id="SSF54695">
    <property type="entry name" value="POZ domain"/>
    <property type="match status" value="1"/>
</dbReference>
<dbReference type="InterPro" id="IPR011333">
    <property type="entry name" value="SKP1/BTB/POZ_sf"/>
</dbReference>
<dbReference type="AlphaFoldDB" id="M7UU37"/>
<feature type="region of interest" description="Disordered" evidence="1">
    <location>
        <begin position="26"/>
        <end position="49"/>
    </location>
</feature>
<dbReference type="EMBL" id="KB707697">
    <property type="protein sequence ID" value="EMR90548.1"/>
    <property type="molecule type" value="Genomic_DNA"/>
</dbReference>
<dbReference type="Pfam" id="PF00651">
    <property type="entry name" value="BTB"/>
    <property type="match status" value="1"/>
</dbReference>
<sequence length="592" mass="66599">MFVAYDPDGDVVLLLTRVIELGDSAKTKAESRDCSEESNSTDEPSASSEDVHMLVSSKHLCLASPVFKAMLQHNNFKEGRELASAGKIEISLPDDEPDAFSILMCVIHGRTRNVPREIDLDLLSRISTLVDKYQLHEVVEIMSDRWISLLEAELPEEFTDDLLPWLSISWVFEKPSIFKEVTRIAERQSNGKIGEDRDDIPIPNLVLDTIQERRLTAITDAYSTVETILNTGKHHCTAPRTDSFECSGMVLGTLLQSSTKLGIFPVPDLTDTDLTFNYVVNQIRKVEVIALCDKISPFKGFEYHHWSTHGIKQAIDTTLANIEKRLSGLDMEDFKKGKRVHCRLRLLDTMNLRFFLEGDSTSQKTYLIIRPLFTSIFRSHLLVSTSISTIQFTNSECITYFDLFKKITPQLFPSIIHIFRFILNTKPLTITSDTLEALEQLIFDAKGDALLIFAQQSESDAETEASTSESGSRKRKCPDDDSKTVTMLVSSKQMILTSPVFEAMLGDDRFKEGADLLADDKVDIELPEDDPVAFAIKTARAQVFSEGFAALNGFLERVTEPRSHCDDQDDVCGISWFLSKEHGIKWLLATST</sequence>
<name>M7UU37_BOTF1</name>
<evidence type="ECO:0000256" key="1">
    <source>
        <dbReference type="SAM" id="MobiDB-lite"/>
    </source>
</evidence>
<gene>
    <name evidence="3" type="ORF">BcDW1_787</name>
</gene>
<feature type="compositionally biased region" description="Basic and acidic residues" evidence="1">
    <location>
        <begin position="26"/>
        <end position="35"/>
    </location>
</feature>
<evidence type="ECO:0000313" key="4">
    <source>
        <dbReference type="Proteomes" id="UP000012045"/>
    </source>
</evidence>
<proteinExistence type="predicted"/>
<dbReference type="Proteomes" id="UP000012045">
    <property type="component" value="Unassembled WGS sequence"/>
</dbReference>
<accession>M7UU37</accession>
<organism evidence="3 4">
    <name type="scientific">Botryotinia fuckeliana (strain BcDW1)</name>
    <name type="common">Noble rot fungus</name>
    <name type="synonym">Botrytis cinerea</name>
    <dbReference type="NCBI Taxonomy" id="1290391"/>
    <lineage>
        <taxon>Eukaryota</taxon>
        <taxon>Fungi</taxon>
        <taxon>Dikarya</taxon>
        <taxon>Ascomycota</taxon>
        <taxon>Pezizomycotina</taxon>
        <taxon>Leotiomycetes</taxon>
        <taxon>Helotiales</taxon>
        <taxon>Sclerotiniaceae</taxon>
        <taxon>Botrytis</taxon>
    </lineage>
</organism>
<evidence type="ECO:0000313" key="3">
    <source>
        <dbReference type="EMBL" id="EMR90548.1"/>
    </source>
</evidence>
<protein>
    <recommendedName>
        <fullName evidence="2">BTB domain-containing protein</fullName>
    </recommendedName>
</protein>
<feature type="domain" description="BTB" evidence="2">
    <location>
        <begin position="56"/>
        <end position="143"/>
    </location>
</feature>
<dbReference type="OrthoDB" id="5326346at2759"/>
<dbReference type="InterPro" id="IPR000210">
    <property type="entry name" value="BTB/POZ_dom"/>
</dbReference>
<reference evidence="4" key="1">
    <citation type="journal article" date="2013" name="Genome Announc.">
        <title>Draft genome sequence of Botrytis cinerea BcDW1, inoculum for noble rot of grape berries.</title>
        <authorList>
            <person name="Blanco-Ulate B."/>
            <person name="Allen G."/>
            <person name="Powell A.L."/>
            <person name="Cantu D."/>
        </authorList>
    </citation>
    <scope>NUCLEOTIDE SEQUENCE [LARGE SCALE GENOMIC DNA]</scope>
    <source>
        <strain evidence="4">BcDW1</strain>
    </source>
</reference>
<dbReference type="STRING" id="1290391.M7UU37"/>